<reference evidence="2" key="1">
    <citation type="journal article" date="2019" name="Int. J. Syst. Evol. Microbiol.">
        <title>The Global Catalogue of Microorganisms (GCM) 10K type strain sequencing project: providing services to taxonomists for standard genome sequencing and annotation.</title>
        <authorList>
            <consortium name="The Broad Institute Genomics Platform"/>
            <consortium name="The Broad Institute Genome Sequencing Center for Infectious Disease"/>
            <person name="Wu L."/>
            <person name="Ma J."/>
        </authorList>
    </citation>
    <scope>NUCLEOTIDE SEQUENCE [LARGE SCALE GENOMIC DNA]</scope>
    <source>
        <strain evidence="2">CGMCC 1.16026</strain>
    </source>
</reference>
<proteinExistence type="predicted"/>
<keyword evidence="2" id="KW-1185">Reference proteome</keyword>
<evidence type="ECO:0000313" key="1">
    <source>
        <dbReference type="EMBL" id="MFC6645476.1"/>
    </source>
</evidence>
<sequence length="198" mass="21241">MAKLTPLKALEIERSHAFDSASSIIECHCLKVEVDGFEGDYYDLNTCDETLTTTVAECADYLEWLGCIHRIQGAEHIVGIFNESEALREADALPTPESSLDLFHEASEPTVATKRARVLSLALHAAGVVAAASMMVREGTDGDEALRRSSLGLTLRLMDLFGSAANAAEAITEVANELGLNLIPELVPTPQEIADAAD</sequence>
<protein>
    <submittedName>
        <fullName evidence="1">Uncharacterized protein</fullName>
    </submittedName>
</protein>
<gene>
    <name evidence="1" type="ORF">ACFQBQ_07725</name>
</gene>
<dbReference type="RefSeq" id="WP_263371845.1">
    <property type="nucleotide sequence ID" value="NZ_JAGSYD010000003.1"/>
</dbReference>
<dbReference type="EMBL" id="JBHSWI010000001">
    <property type="protein sequence ID" value="MFC6645476.1"/>
    <property type="molecule type" value="Genomic_DNA"/>
</dbReference>
<comment type="caution">
    <text evidence="1">The sequence shown here is derived from an EMBL/GenBank/DDBJ whole genome shotgun (WGS) entry which is preliminary data.</text>
</comment>
<evidence type="ECO:0000313" key="2">
    <source>
        <dbReference type="Proteomes" id="UP001596391"/>
    </source>
</evidence>
<accession>A0ABW1Z9T4</accession>
<dbReference type="Proteomes" id="UP001596391">
    <property type="component" value="Unassembled WGS sequence"/>
</dbReference>
<organism evidence="1 2">
    <name type="scientific">Granulicella cerasi</name>
    <dbReference type="NCBI Taxonomy" id="741063"/>
    <lineage>
        <taxon>Bacteria</taxon>
        <taxon>Pseudomonadati</taxon>
        <taxon>Acidobacteriota</taxon>
        <taxon>Terriglobia</taxon>
        <taxon>Terriglobales</taxon>
        <taxon>Acidobacteriaceae</taxon>
        <taxon>Granulicella</taxon>
    </lineage>
</organism>
<name>A0ABW1Z9T4_9BACT</name>